<sequence>MFTADAGNDVGNKGHRSCFITLFVFQHSRSTLVKSLGQEVLSVASGQKKAIGQPHGAELSSEARRPLEKEESSLMNKASSYEKELQLLRQENRKSMLLSVAISLLLTLIYAYWTL</sequence>
<dbReference type="InterPro" id="IPR028194">
    <property type="entry name" value="CC167"/>
</dbReference>
<dbReference type="Proteomes" id="UP000265300">
    <property type="component" value="Unplaced"/>
</dbReference>
<protein>
    <recommendedName>
        <fullName evidence="2">Coiled-coil domain-containing protein 167</fullName>
    </recommendedName>
</protein>
<comment type="subcellular location">
    <subcellularLocation>
        <location evidence="1">Membrane</location>
        <topology evidence="1">Single-pass membrane protein</topology>
    </subcellularLocation>
</comment>
<dbReference type="RefSeq" id="XP_007470044.1">
    <property type="nucleotide sequence ID" value="XM_007469982.1"/>
</dbReference>
<reference evidence="10" key="1">
    <citation type="submission" date="2025-08" db="UniProtKB">
        <authorList>
            <consortium name="RefSeq"/>
        </authorList>
    </citation>
    <scope>IDENTIFICATION</scope>
</reference>
<evidence type="ECO:0000256" key="3">
    <source>
        <dbReference type="ARBA" id="ARBA00022692"/>
    </source>
</evidence>
<dbReference type="KEGG" id="lve:103068967"/>
<proteinExistence type="predicted"/>
<dbReference type="InParanoid" id="A0A340YDK4"/>
<evidence type="ECO:0000256" key="2">
    <source>
        <dbReference type="ARBA" id="ARBA00022350"/>
    </source>
</evidence>
<dbReference type="GeneID" id="103068967"/>
<evidence type="ECO:0000256" key="1">
    <source>
        <dbReference type="ARBA" id="ARBA00004167"/>
    </source>
</evidence>
<evidence type="ECO:0000256" key="4">
    <source>
        <dbReference type="ARBA" id="ARBA00022989"/>
    </source>
</evidence>
<keyword evidence="5" id="KW-0175">Coiled coil</keyword>
<evidence type="ECO:0000313" key="10">
    <source>
        <dbReference type="RefSeq" id="XP_007470044.1"/>
    </source>
</evidence>
<dbReference type="PANTHER" id="PTHR31759">
    <property type="entry name" value="COILED-COIL DOMAIN-CONTAINING PROTEIN 167"/>
    <property type="match status" value="1"/>
</dbReference>
<keyword evidence="6 8" id="KW-0472">Membrane</keyword>
<evidence type="ECO:0000313" key="9">
    <source>
        <dbReference type="Proteomes" id="UP000265300"/>
    </source>
</evidence>
<keyword evidence="3 8" id="KW-0812">Transmembrane</keyword>
<dbReference type="STRING" id="118797.A0A340YDK4"/>
<gene>
    <name evidence="10" type="primary">LOC103068967</name>
</gene>
<accession>A0A340YDK4</accession>
<feature type="region of interest" description="Disordered" evidence="7">
    <location>
        <begin position="52"/>
        <end position="75"/>
    </location>
</feature>
<keyword evidence="9" id="KW-1185">Reference proteome</keyword>
<organism evidence="9 10">
    <name type="scientific">Lipotes vexillifer</name>
    <name type="common">Yangtze river dolphin</name>
    <dbReference type="NCBI Taxonomy" id="118797"/>
    <lineage>
        <taxon>Eukaryota</taxon>
        <taxon>Metazoa</taxon>
        <taxon>Chordata</taxon>
        <taxon>Craniata</taxon>
        <taxon>Vertebrata</taxon>
        <taxon>Euteleostomi</taxon>
        <taxon>Mammalia</taxon>
        <taxon>Eutheria</taxon>
        <taxon>Laurasiatheria</taxon>
        <taxon>Artiodactyla</taxon>
        <taxon>Whippomorpha</taxon>
        <taxon>Cetacea</taxon>
        <taxon>Odontoceti</taxon>
        <taxon>Lipotidae</taxon>
        <taxon>Lipotes</taxon>
    </lineage>
</organism>
<dbReference type="PANTHER" id="PTHR31759:SF1">
    <property type="entry name" value="COILED-COIL DOMAIN-CONTAINING PROTEIN 167"/>
    <property type="match status" value="1"/>
</dbReference>
<dbReference type="GO" id="GO:0016020">
    <property type="term" value="C:membrane"/>
    <property type="evidence" value="ECO:0007669"/>
    <property type="project" value="UniProtKB-SubCell"/>
</dbReference>
<feature type="transmembrane region" description="Helical" evidence="8">
    <location>
        <begin position="95"/>
        <end position="113"/>
    </location>
</feature>
<dbReference type="AlphaFoldDB" id="A0A340YDK4"/>
<evidence type="ECO:0000256" key="8">
    <source>
        <dbReference type="SAM" id="Phobius"/>
    </source>
</evidence>
<name>A0A340YDK4_LIPVE</name>
<evidence type="ECO:0000256" key="5">
    <source>
        <dbReference type="ARBA" id="ARBA00023054"/>
    </source>
</evidence>
<evidence type="ECO:0000256" key="6">
    <source>
        <dbReference type="ARBA" id="ARBA00023136"/>
    </source>
</evidence>
<dbReference type="Pfam" id="PF15188">
    <property type="entry name" value="CCDC-167"/>
    <property type="match status" value="1"/>
</dbReference>
<feature type="compositionally biased region" description="Basic and acidic residues" evidence="7">
    <location>
        <begin position="61"/>
        <end position="72"/>
    </location>
</feature>
<evidence type="ECO:0000256" key="7">
    <source>
        <dbReference type="SAM" id="MobiDB-lite"/>
    </source>
</evidence>
<keyword evidence="4 8" id="KW-1133">Transmembrane helix</keyword>